<comment type="caution">
    <text evidence="4">The sequence shown here is derived from an EMBL/GenBank/DDBJ whole genome shotgun (WGS) entry which is preliminary data.</text>
</comment>
<feature type="compositionally biased region" description="Basic residues" evidence="1">
    <location>
        <begin position="126"/>
        <end position="135"/>
    </location>
</feature>
<evidence type="ECO:0000313" key="4">
    <source>
        <dbReference type="EMBL" id="THW51146.1"/>
    </source>
</evidence>
<evidence type="ECO:0000313" key="5">
    <source>
        <dbReference type="Proteomes" id="UP000308014"/>
    </source>
</evidence>
<evidence type="ECO:0000256" key="2">
    <source>
        <dbReference type="SAM" id="Phobius"/>
    </source>
</evidence>
<organism evidence="4 6">
    <name type="scientific">Aureobasidium pullulans</name>
    <name type="common">Black yeast</name>
    <name type="synonym">Pullularia pullulans</name>
    <dbReference type="NCBI Taxonomy" id="5580"/>
    <lineage>
        <taxon>Eukaryota</taxon>
        <taxon>Fungi</taxon>
        <taxon>Dikarya</taxon>
        <taxon>Ascomycota</taxon>
        <taxon>Pezizomycotina</taxon>
        <taxon>Dothideomycetes</taxon>
        <taxon>Dothideomycetidae</taxon>
        <taxon>Dothideales</taxon>
        <taxon>Saccotheciaceae</taxon>
        <taxon>Aureobasidium</taxon>
    </lineage>
</organism>
<dbReference type="EMBL" id="QZAJ01000050">
    <property type="protein sequence ID" value="THW20322.1"/>
    <property type="molecule type" value="Genomic_DNA"/>
</dbReference>
<feature type="transmembrane region" description="Helical" evidence="2">
    <location>
        <begin position="78"/>
        <end position="101"/>
    </location>
</feature>
<proteinExistence type="predicted"/>
<protein>
    <submittedName>
        <fullName evidence="4">Uncharacterized protein</fullName>
    </submittedName>
</protein>
<gene>
    <name evidence="4" type="ORF">D6D22_00967</name>
    <name evidence="3" type="ORF">D6D24_02361</name>
</gene>
<keyword evidence="2" id="KW-0472">Membrane</keyword>
<evidence type="ECO:0000256" key="1">
    <source>
        <dbReference type="SAM" id="MobiDB-lite"/>
    </source>
</evidence>
<sequence>MAPRMSKDSDTMSRASTLQGIATTDFAPRTAHKTNEFIALQTLLETPEIQATVSASSNTSETLVESQSTIKRNKRRTVYWIVGLTTFASLIVLAAILGVILGPRRVSRHSARQRTSEVQQDEKRGTRSGKQRIGRQSKDKCDQAPVSRTKEGCHSMREGTGIYARPEKR</sequence>
<dbReference type="Proteomes" id="UP000308014">
    <property type="component" value="Unassembled WGS sequence"/>
</dbReference>
<feature type="compositionally biased region" description="Basic and acidic residues" evidence="1">
    <location>
        <begin position="136"/>
        <end position="157"/>
    </location>
</feature>
<dbReference type="Proteomes" id="UP000310687">
    <property type="component" value="Unassembled WGS sequence"/>
</dbReference>
<dbReference type="AlphaFoldDB" id="A0A4S8YGQ3"/>
<evidence type="ECO:0000313" key="6">
    <source>
        <dbReference type="Proteomes" id="UP000310687"/>
    </source>
</evidence>
<evidence type="ECO:0000313" key="3">
    <source>
        <dbReference type="EMBL" id="THW20322.1"/>
    </source>
</evidence>
<accession>A0A4S8YGQ3</accession>
<feature type="region of interest" description="Disordered" evidence="1">
    <location>
        <begin position="106"/>
        <end position="169"/>
    </location>
</feature>
<keyword evidence="2" id="KW-0812">Transmembrane</keyword>
<name>A0A4S8YGQ3_AURPU</name>
<dbReference type="EMBL" id="QZAL01000007">
    <property type="protein sequence ID" value="THW51146.1"/>
    <property type="molecule type" value="Genomic_DNA"/>
</dbReference>
<reference evidence="5 6" key="1">
    <citation type="submission" date="2018-10" db="EMBL/GenBank/DDBJ databases">
        <title>Fifty Aureobasidium pullulans genomes reveal a recombining polyextremotolerant generalist.</title>
        <authorList>
            <person name="Gostincar C."/>
            <person name="Turk M."/>
            <person name="Zajc J."/>
            <person name="Gunde-Cimerman N."/>
        </authorList>
    </citation>
    <scope>NUCLEOTIDE SEQUENCE [LARGE SCALE GENOMIC DNA]</scope>
    <source>
        <strain evidence="4 6">EXF-11013</strain>
        <strain evidence="3 5">EXF-11318</strain>
    </source>
</reference>
<keyword evidence="2" id="KW-1133">Transmembrane helix</keyword>